<evidence type="ECO:0000313" key="2">
    <source>
        <dbReference type="EMBL" id="KAJ8890316.1"/>
    </source>
</evidence>
<evidence type="ECO:0000256" key="1">
    <source>
        <dbReference type="SAM" id="MobiDB-lite"/>
    </source>
</evidence>
<name>A0ABQ9I1S0_9NEOP</name>
<feature type="compositionally biased region" description="Polar residues" evidence="1">
    <location>
        <begin position="577"/>
        <end position="590"/>
    </location>
</feature>
<dbReference type="EMBL" id="JARBHB010000003">
    <property type="protein sequence ID" value="KAJ8890316.1"/>
    <property type="molecule type" value="Genomic_DNA"/>
</dbReference>
<protein>
    <submittedName>
        <fullName evidence="2">Uncharacterized protein</fullName>
    </submittedName>
</protein>
<dbReference type="Proteomes" id="UP001159363">
    <property type="component" value="Chromosome 3"/>
</dbReference>
<feature type="region of interest" description="Disordered" evidence="1">
    <location>
        <begin position="1"/>
        <end position="40"/>
    </location>
</feature>
<sequence>MAIAVSAPLPLSSQKPPFAPAFMDEDEGSSTFTTASEKGKGEGRNAFFAREGRSRRDQWRTANFASPSQGRLRLVKKHEESPALGIAPIDCCTSPMRRELTCKAQTKRGAKTPVSGDGHVGGACGRGGGSVEWIPAGRAPSQARRLVIRVTRSDQTYGINLTRTQVNNKFSMAFTGQTREIVYNVRRYFKDQKKLCVLKCNVADAANDTTGVLATTGILTAFIKTARIPLEEEPVEEKNSHGETCHYLLRGKADIYKKHDRFEKQIREEISSSLDDKKENCGLLYGSYSIEQWERCCKHVKNIESAYFKSDELLGIEIDRLIVKIGTCKRVIRPYWYLASVSSMGETAPDVRVSQACPSSLRNVGAGRGSLQPCNYPAVVGLGVRGGKNTSAGLSGTGPSTSRKEIVCRLLAPAAIVCSVRCRLSLHQTLSHFRTSASWLPQSSGCSCIYRRRRPQSRTFFECHVAPRNMITRKFLLILSSERFLRQEGGRYVMPARSAVNHSLGHQRDDVVVTGSPWRRGGSTWGPHLTAIGCSRIWPLREGFTSQRGRVWASGRLPEPCLVRETPPPPATPPQHHVTSIPPNRPTTHPTGPLTARYGTPAIRRGPRLRRGAYLSAELSTLAAVATGLHFSPKIKPLDEKTHAWSRNSKPACRVCLACFYAASARGKTAAEENIASPLQADMRKCKLGQPSRPGIDNVAMQQHQLQEAVATYITMISRQSNWCAVYLETGVSAPNTKAGVTLCVFAAASKTLRFDGMGTTRRNEQREHCTRVQSLARRCDGALDVRDFVALISLPHFSASNVQIQLHVGSAQVPRDVSGVSTMTNHHGDDCSGSVTSGIVLCVARQRLRRKLWGYSHRSSYPLPVAGCFGPNEVAPWYLSPRIWEDRGSNSCLNIPISVFHGKTSSERSDQRKGNQRLRVSSSEECGVWLAEWTIGLDAPASLTNSYTPLRHPINHNITREAGKEILLYHCCGVVVETTSLPSTWRTLPFDGWFSRVIPIFLALAFRSRIIFASVRPLQGWLVYERFGVDLNVEVLRADEGEARQVWSSVGMKALRSPRKPRRPAASSGTIPTWRNPGMNPPGIGPVACLIGDGRVEAGVVNKAGCGHKTRYGADKWEVTLWSGGRERWACDLWHSKGNARTGPRQSRG</sequence>
<proteinExistence type="predicted"/>
<feature type="region of interest" description="Disordered" evidence="1">
    <location>
        <begin position="567"/>
        <end position="600"/>
    </location>
</feature>
<keyword evidence="3" id="KW-1185">Reference proteome</keyword>
<reference evidence="2 3" key="1">
    <citation type="submission" date="2023-02" db="EMBL/GenBank/DDBJ databases">
        <title>LHISI_Scaffold_Assembly.</title>
        <authorList>
            <person name="Stuart O.P."/>
            <person name="Cleave R."/>
            <person name="Magrath M.J.L."/>
            <person name="Mikheyev A.S."/>
        </authorList>
    </citation>
    <scope>NUCLEOTIDE SEQUENCE [LARGE SCALE GENOMIC DNA]</scope>
    <source>
        <strain evidence="2">Daus_M_001</strain>
        <tissue evidence="2">Leg muscle</tissue>
    </source>
</reference>
<accession>A0ABQ9I1S0</accession>
<gene>
    <name evidence="2" type="ORF">PR048_009824</name>
</gene>
<feature type="region of interest" description="Disordered" evidence="1">
    <location>
        <begin position="1059"/>
        <end position="1079"/>
    </location>
</feature>
<comment type="caution">
    <text evidence="2">The sequence shown here is derived from an EMBL/GenBank/DDBJ whole genome shotgun (WGS) entry which is preliminary data.</text>
</comment>
<evidence type="ECO:0000313" key="3">
    <source>
        <dbReference type="Proteomes" id="UP001159363"/>
    </source>
</evidence>
<organism evidence="2 3">
    <name type="scientific">Dryococelus australis</name>
    <dbReference type="NCBI Taxonomy" id="614101"/>
    <lineage>
        <taxon>Eukaryota</taxon>
        <taxon>Metazoa</taxon>
        <taxon>Ecdysozoa</taxon>
        <taxon>Arthropoda</taxon>
        <taxon>Hexapoda</taxon>
        <taxon>Insecta</taxon>
        <taxon>Pterygota</taxon>
        <taxon>Neoptera</taxon>
        <taxon>Polyneoptera</taxon>
        <taxon>Phasmatodea</taxon>
        <taxon>Verophasmatodea</taxon>
        <taxon>Anareolatae</taxon>
        <taxon>Phasmatidae</taxon>
        <taxon>Eurycanthinae</taxon>
        <taxon>Dryococelus</taxon>
    </lineage>
</organism>